<organism evidence="3 4">
    <name type="scientific">Fusarium langsethiae</name>
    <dbReference type="NCBI Taxonomy" id="179993"/>
    <lineage>
        <taxon>Eukaryota</taxon>
        <taxon>Fungi</taxon>
        <taxon>Dikarya</taxon>
        <taxon>Ascomycota</taxon>
        <taxon>Pezizomycotina</taxon>
        <taxon>Sordariomycetes</taxon>
        <taxon>Hypocreomycetidae</taxon>
        <taxon>Hypocreales</taxon>
        <taxon>Nectriaceae</taxon>
        <taxon>Fusarium</taxon>
    </lineage>
</organism>
<gene>
    <name evidence="3" type="ORF">FLAG1_11661</name>
</gene>
<dbReference type="PANTHER" id="PTHR19303">
    <property type="entry name" value="TRANSPOSON"/>
    <property type="match status" value="1"/>
</dbReference>
<dbReference type="AlphaFoldDB" id="A0A0N0DAS5"/>
<accession>A0A0N0DAS5</accession>
<feature type="domain" description="HTH CENPB-type" evidence="2">
    <location>
        <begin position="65"/>
        <end position="135"/>
    </location>
</feature>
<name>A0A0N0DAS5_FUSLA</name>
<dbReference type="InterPro" id="IPR006600">
    <property type="entry name" value="HTH_CenpB_DNA-bd_dom"/>
</dbReference>
<dbReference type="EMBL" id="JXCE01000986">
    <property type="protein sequence ID" value="KPA35625.1"/>
    <property type="molecule type" value="Genomic_DNA"/>
</dbReference>
<dbReference type="Pfam" id="PF03184">
    <property type="entry name" value="DDE_1"/>
    <property type="match status" value="1"/>
</dbReference>
<dbReference type="Pfam" id="PF03221">
    <property type="entry name" value="HTH_Tnp_Tc5"/>
    <property type="match status" value="1"/>
</dbReference>
<evidence type="ECO:0000313" key="3">
    <source>
        <dbReference type="EMBL" id="KPA35625.1"/>
    </source>
</evidence>
<dbReference type="Proteomes" id="UP000037904">
    <property type="component" value="Unassembled WGS sequence"/>
</dbReference>
<evidence type="ECO:0000313" key="4">
    <source>
        <dbReference type="Proteomes" id="UP000037904"/>
    </source>
</evidence>
<dbReference type="GO" id="GO:0005634">
    <property type="term" value="C:nucleus"/>
    <property type="evidence" value="ECO:0007669"/>
    <property type="project" value="TreeGrafter"/>
</dbReference>
<proteinExistence type="predicted"/>
<dbReference type="InterPro" id="IPR004875">
    <property type="entry name" value="DDE_SF_endonuclease_dom"/>
</dbReference>
<dbReference type="PANTHER" id="PTHR19303:SF74">
    <property type="entry name" value="POGO TRANSPOSABLE ELEMENT WITH KRAB DOMAIN"/>
    <property type="match status" value="1"/>
</dbReference>
<keyword evidence="4" id="KW-1185">Reference proteome</keyword>
<reference evidence="3 4" key="1">
    <citation type="submission" date="2015-04" db="EMBL/GenBank/DDBJ databases">
        <title>The draft genome sequence of Fusarium langsethiae, a T-2/HT-2 mycotoxin producer.</title>
        <authorList>
            <person name="Lysoe E."/>
            <person name="Divon H.H."/>
            <person name="Terzi V."/>
            <person name="Orru L."/>
            <person name="Lamontanara A."/>
            <person name="Kolseth A.-K."/>
            <person name="Frandsen R.J."/>
            <person name="Nielsen K."/>
            <person name="Thrane U."/>
        </authorList>
    </citation>
    <scope>NUCLEOTIDE SEQUENCE [LARGE SCALE GENOMIC DNA]</scope>
    <source>
        <strain evidence="3 4">Fl201059</strain>
    </source>
</reference>
<comment type="caution">
    <text evidence="3">The sequence shown here is derived from an EMBL/GenBank/DDBJ whole genome shotgun (WGS) entry which is preliminary data.</text>
</comment>
<dbReference type="GO" id="GO:0003677">
    <property type="term" value="F:DNA binding"/>
    <property type="evidence" value="ECO:0007669"/>
    <property type="project" value="UniProtKB-KW"/>
</dbReference>
<keyword evidence="1" id="KW-0238">DNA-binding</keyword>
<protein>
    <recommendedName>
        <fullName evidence="2">HTH CENPB-type domain-containing protein</fullName>
    </recommendedName>
</protein>
<dbReference type="InterPro" id="IPR050863">
    <property type="entry name" value="CenT-Element_Derived"/>
</dbReference>
<evidence type="ECO:0000256" key="1">
    <source>
        <dbReference type="ARBA" id="ARBA00023125"/>
    </source>
</evidence>
<dbReference type="PROSITE" id="PS51253">
    <property type="entry name" value="HTH_CENPB"/>
    <property type="match status" value="1"/>
</dbReference>
<evidence type="ECO:0000259" key="2">
    <source>
        <dbReference type="PROSITE" id="PS51253"/>
    </source>
</evidence>
<sequence>MFINSETGLPNFRRFTEHNIEDRTIAAKALYREGFYPSISAAARTWKVGYKRLLGRCHGSHPVRDNGGNRTLFSREEEKAILAWCWRRITQGHHIQQRTLRQYANSVLKATDRQPHASRFWARRFLRRYHEVFHRRKSRTLAANRKAMSDRANVEEWFTKWTRFVQENDINYANVWNFDETGFMIGYLMNGIMTWTFTEIDNPILTDAHTTISVTVTESISAEGEIITPFIIMPGVQIPSRWVDNDLEDEATIVTTPKGFIDDVSAQDFFDHFERLSRPQNGSGKRVVLLDGCESHFTKELYHKAKEAEVILYPFPPHLTHMLQPLDVGLFSTYKHWHQEVLLREIADGATDFNKADFMFHLQEIRRKATKKSTIISSWVKTGIYPLNPSVVLDRMVNPLSSLSLEVAERDLPGYITPGCSSNHSSDDNDDSACEEVGVSSQEVHHSTRRDEGILMMSSTPPRVIWNDVNTPELNLRQIKQYEDYMALRIECSISSGMPLTPSVLHVDNKVRKAHTTLALNGITATQEMHRLKEKSLRRQEREDGTLVIANYGPITVYDARLRVAKDQHHRRANQNAEARRYHNKEVRDEAVYLRRWLSSVRKILRPSLKEYHPSQQYKSQPIYSQHAWKSIV</sequence>